<dbReference type="EMBL" id="JABDTM020004195">
    <property type="protein sequence ID" value="KAH0822120.1"/>
    <property type="molecule type" value="Genomic_DNA"/>
</dbReference>
<dbReference type="GO" id="GO:0007268">
    <property type="term" value="P:chemical synaptic transmission"/>
    <property type="evidence" value="ECO:0007669"/>
    <property type="project" value="TreeGrafter"/>
</dbReference>
<dbReference type="InterPro" id="IPR028089">
    <property type="entry name" value="DUF4455"/>
</dbReference>
<dbReference type="GO" id="GO:0000145">
    <property type="term" value="C:exocyst"/>
    <property type="evidence" value="ECO:0007669"/>
    <property type="project" value="UniProtKB-UniRule"/>
</dbReference>
<dbReference type="GO" id="GO:0045202">
    <property type="term" value="C:synapse"/>
    <property type="evidence" value="ECO:0007669"/>
    <property type="project" value="TreeGrafter"/>
</dbReference>
<dbReference type="GO" id="GO:0032584">
    <property type="term" value="C:growth cone membrane"/>
    <property type="evidence" value="ECO:0007669"/>
    <property type="project" value="TreeGrafter"/>
</dbReference>
<evidence type="ECO:0000313" key="3">
    <source>
        <dbReference type="EMBL" id="KAH0822120.1"/>
    </source>
</evidence>
<dbReference type="PANTHER" id="PTHR14146">
    <property type="entry name" value="EXOCYST COMPLEX COMPONENT 4"/>
    <property type="match status" value="1"/>
</dbReference>
<dbReference type="GO" id="GO:0006612">
    <property type="term" value="P:protein targeting to membrane"/>
    <property type="evidence" value="ECO:0007669"/>
    <property type="project" value="UniProtKB-UniRule"/>
</dbReference>
<sequence>MCRNIFALQQTLTNITMTRELALDHARHYFELFFLSPEEILNGIVEKGPEFSELEYMNALQLLNRSQAHRDLGSVAVHLERLSDILGERLLAKREQDHNSTLDFVSTTCKRVNIQIDHELEREAEKLQEGLTTIKKKIENGSRVVLKSEDDELGALSVDVFQTVWTTVQNCNNSRLELIDGFYEVVKRLERQRSKSFKVVLNEGYKKMGQISFLLPYDLLDYFEHEITKINEITMNNYYYYSRVHTDLKTKAQDEVRLLALDLMDAKDRYRVAAKKLKVREVMDSQLHKRCDFIGCPKEHLQEVDMGDNSFGSMPIHSADVELWSRQIKVCTRWRWCTSSTGSSTI</sequence>
<name>A0A8J6HWS0_TENMO</name>
<dbReference type="Proteomes" id="UP000719412">
    <property type="component" value="Unassembled WGS sequence"/>
</dbReference>
<feature type="domain" description="DUF4455" evidence="2">
    <location>
        <begin position="93"/>
        <end position="254"/>
    </location>
</feature>
<keyword evidence="1" id="KW-0813">Transport</keyword>
<keyword evidence="4" id="KW-1185">Reference proteome</keyword>
<reference evidence="3" key="1">
    <citation type="journal article" date="2020" name="J Insects Food Feed">
        <title>The yellow mealworm (Tenebrio molitor) genome: a resource for the emerging insects as food and feed industry.</title>
        <authorList>
            <person name="Eriksson T."/>
            <person name="Andere A."/>
            <person name="Kelstrup H."/>
            <person name="Emery V."/>
            <person name="Picard C."/>
        </authorList>
    </citation>
    <scope>NUCLEOTIDE SEQUENCE</scope>
    <source>
        <strain evidence="3">Stoneville</strain>
        <tissue evidence="3">Whole head</tissue>
    </source>
</reference>
<keyword evidence="1" id="KW-0653">Protein transport</keyword>
<organism evidence="3 4">
    <name type="scientific">Tenebrio molitor</name>
    <name type="common">Yellow mealworm beetle</name>
    <dbReference type="NCBI Taxonomy" id="7067"/>
    <lineage>
        <taxon>Eukaryota</taxon>
        <taxon>Metazoa</taxon>
        <taxon>Ecdysozoa</taxon>
        <taxon>Arthropoda</taxon>
        <taxon>Hexapoda</taxon>
        <taxon>Insecta</taxon>
        <taxon>Pterygota</taxon>
        <taxon>Neoptera</taxon>
        <taxon>Endopterygota</taxon>
        <taxon>Coleoptera</taxon>
        <taxon>Polyphaga</taxon>
        <taxon>Cucujiformia</taxon>
        <taxon>Tenebrionidae</taxon>
        <taxon>Tenebrio</taxon>
    </lineage>
</organism>
<evidence type="ECO:0000313" key="4">
    <source>
        <dbReference type="Proteomes" id="UP000719412"/>
    </source>
</evidence>
<reference evidence="3" key="2">
    <citation type="submission" date="2021-08" db="EMBL/GenBank/DDBJ databases">
        <authorList>
            <person name="Eriksson T."/>
        </authorList>
    </citation>
    <scope>NUCLEOTIDE SEQUENCE</scope>
    <source>
        <strain evidence="3">Stoneville</strain>
        <tissue evidence="3">Whole head</tissue>
    </source>
</reference>
<proteinExistence type="inferred from homology"/>
<dbReference type="GO" id="GO:0015031">
    <property type="term" value="P:protein transport"/>
    <property type="evidence" value="ECO:0007669"/>
    <property type="project" value="UniProtKB-KW"/>
</dbReference>
<dbReference type="AlphaFoldDB" id="A0A8J6HWS0"/>
<comment type="caution">
    <text evidence="3">The sequence shown here is derived from an EMBL/GenBank/DDBJ whole genome shotgun (WGS) entry which is preliminary data.</text>
</comment>
<dbReference type="GO" id="GO:0090522">
    <property type="term" value="P:vesicle tethering involved in exocytosis"/>
    <property type="evidence" value="ECO:0007669"/>
    <property type="project" value="UniProtKB-UniRule"/>
</dbReference>
<keyword evidence="1" id="KW-0268">Exocytosis</keyword>
<protein>
    <recommendedName>
        <fullName evidence="1">Exocyst complex component Sec8</fullName>
    </recommendedName>
</protein>
<dbReference type="InterPro" id="IPR039682">
    <property type="entry name" value="Sec8/EXOC4"/>
</dbReference>
<accession>A0A8J6HWS0</accession>
<comment type="function">
    <text evidence="1">Component of the exocyst complex involved in the docking of exocytic vesicles with fusion sites on the plasma membrane.</text>
</comment>
<gene>
    <name evidence="3" type="ORF">GEV33_000671</name>
</gene>
<evidence type="ECO:0000259" key="2">
    <source>
        <dbReference type="Pfam" id="PF14643"/>
    </source>
</evidence>
<comment type="similarity">
    <text evidence="1">Belongs to the SEC8 family.</text>
</comment>
<dbReference type="PANTHER" id="PTHR14146:SF0">
    <property type="entry name" value="EXOCYST COMPLEX COMPONENT 4"/>
    <property type="match status" value="1"/>
</dbReference>
<dbReference type="Pfam" id="PF14643">
    <property type="entry name" value="DUF4455"/>
    <property type="match status" value="1"/>
</dbReference>
<evidence type="ECO:0000256" key="1">
    <source>
        <dbReference type="RuleBase" id="RU367079"/>
    </source>
</evidence>
<dbReference type="GO" id="GO:0006893">
    <property type="term" value="P:Golgi to plasma membrane transport"/>
    <property type="evidence" value="ECO:0007669"/>
    <property type="project" value="TreeGrafter"/>
</dbReference>